<dbReference type="AlphaFoldDB" id="F6B610"/>
<evidence type="ECO:0000256" key="4">
    <source>
        <dbReference type="ARBA" id="ARBA00012086"/>
    </source>
</evidence>
<evidence type="ECO:0000256" key="2">
    <source>
        <dbReference type="ARBA" id="ARBA00005120"/>
    </source>
</evidence>
<dbReference type="STRING" id="868595.Desca_1474"/>
<dbReference type="EMBL" id="CP002736">
    <property type="protein sequence ID" value="AEF94329.1"/>
    <property type="molecule type" value="Genomic_DNA"/>
</dbReference>
<evidence type="ECO:0000313" key="17">
    <source>
        <dbReference type="Proteomes" id="UP000009226"/>
    </source>
</evidence>
<feature type="site" description="Part of a proton relay during catalysis" evidence="12">
    <location>
        <position position="111"/>
    </location>
</feature>
<evidence type="ECO:0000256" key="8">
    <source>
        <dbReference type="ARBA" id="ARBA00023154"/>
    </source>
</evidence>
<dbReference type="PROSITE" id="PS00666">
    <property type="entry name" value="DHDPS_2"/>
    <property type="match status" value="1"/>
</dbReference>
<dbReference type="PRINTS" id="PR00146">
    <property type="entry name" value="DHPICSNTHASE"/>
</dbReference>
<dbReference type="GO" id="GO:0019877">
    <property type="term" value="P:diaminopimelate biosynthetic process"/>
    <property type="evidence" value="ECO:0007669"/>
    <property type="project" value="UniProtKB-UniRule"/>
</dbReference>
<comment type="subcellular location">
    <subcellularLocation>
        <location evidence="12">Cytoplasm</location>
    </subcellularLocation>
</comment>
<feature type="site" description="Part of a proton relay during catalysis" evidence="12">
    <location>
        <position position="48"/>
    </location>
</feature>
<dbReference type="eggNOG" id="COG0329">
    <property type="taxonomic scope" value="Bacteria"/>
</dbReference>
<dbReference type="GO" id="GO:0008840">
    <property type="term" value="F:4-hydroxy-tetrahydrodipicolinate synthase activity"/>
    <property type="evidence" value="ECO:0007669"/>
    <property type="project" value="UniProtKB-UniRule"/>
</dbReference>
<name>F6B610_DESCC</name>
<accession>F6B610</accession>
<keyword evidence="8 12" id="KW-0457">Lysine biosynthesis</keyword>
<comment type="function">
    <text evidence="1 12">Catalyzes the condensation of (S)-aspartate-beta-semialdehyde [(S)-ASA] and pyruvate to 4-hydroxy-tetrahydrodipicolinate (HTPA).</text>
</comment>
<feature type="active site" description="Schiff-base intermediate with substrate" evidence="12 14">
    <location>
        <position position="166"/>
    </location>
</feature>
<evidence type="ECO:0000256" key="11">
    <source>
        <dbReference type="ARBA" id="ARBA00047836"/>
    </source>
</evidence>
<dbReference type="GO" id="GO:0005829">
    <property type="term" value="C:cytosol"/>
    <property type="evidence" value="ECO:0007669"/>
    <property type="project" value="TreeGrafter"/>
</dbReference>
<dbReference type="PROSITE" id="PS00665">
    <property type="entry name" value="DHDPS_1"/>
    <property type="match status" value="1"/>
</dbReference>
<evidence type="ECO:0000313" key="16">
    <source>
        <dbReference type="EMBL" id="AEF94329.1"/>
    </source>
</evidence>
<keyword evidence="17" id="KW-1185">Reference proteome</keyword>
<evidence type="ECO:0000256" key="13">
    <source>
        <dbReference type="PIRNR" id="PIRNR001365"/>
    </source>
</evidence>
<evidence type="ECO:0000256" key="6">
    <source>
        <dbReference type="ARBA" id="ARBA00022605"/>
    </source>
</evidence>
<dbReference type="HAMAP" id="MF_00418">
    <property type="entry name" value="DapA"/>
    <property type="match status" value="1"/>
</dbReference>
<dbReference type="Gene3D" id="3.20.20.70">
    <property type="entry name" value="Aldolase class I"/>
    <property type="match status" value="1"/>
</dbReference>
<dbReference type="PANTHER" id="PTHR12128">
    <property type="entry name" value="DIHYDRODIPICOLINATE SYNTHASE"/>
    <property type="match status" value="1"/>
</dbReference>
<organism evidence="16 17">
    <name type="scientific">Desulfotomaculum nigrificans (strain DSM 14880 / VKM B-2319 / CO-1-SRB)</name>
    <name type="common">Desulfotomaculum carboxydivorans</name>
    <dbReference type="NCBI Taxonomy" id="868595"/>
    <lineage>
        <taxon>Bacteria</taxon>
        <taxon>Bacillati</taxon>
        <taxon>Bacillota</taxon>
        <taxon>Clostridia</taxon>
        <taxon>Eubacteriales</taxon>
        <taxon>Desulfotomaculaceae</taxon>
        <taxon>Desulfotomaculum</taxon>
    </lineage>
</organism>
<gene>
    <name evidence="12" type="primary">dapA</name>
    <name evidence="16" type="ordered locus">Desca_1474</name>
</gene>
<reference evidence="16" key="1">
    <citation type="submission" date="2011-05" db="EMBL/GenBank/DDBJ databases">
        <title>Complete sequence of Desulfotomaculum carboxydivorans CO-1-SRB.</title>
        <authorList>
            <consortium name="US DOE Joint Genome Institute"/>
            <person name="Lucas S."/>
            <person name="Han J."/>
            <person name="Lapidus A."/>
            <person name="Cheng J.-F."/>
            <person name="Goodwin L."/>
            <person name="Pitluck S."/>
            <person name="Peters L."/>
            <person name="Mikhailova N."/>
            <person name="Lu M."/>
            <person name="Han C."/>
            <person name="Tapia R."/>
            <person name="Land M."/>
            <person name="Hauser L."/>
            <person name="Kyrpides N."/>
            <person name="Ivanova N."/>
            <person name="Pagani I."/>
            <person name="Stams A."/>
            <person name="Plugge C."/>
            <person name="Muyzer G."/>
            <person name="Kuever J."/>
            <person name="Parshina S."/>
            <person name="Ivanova A."/>
            <person name="Nazina T."/>
            <person name="Woyke T."/>
        </authorList>
    </citation>
    <scope>NUCLEOTIDE SEQUENCE [LARGE SCALE GENOMIC DNA]</scope>
    <source>
        <strain evidence="16">CO-1-SRB</strain>
    </source>
</reference>
<keyword evidence="9 12" id="KW-0456">Lyase</keyword>
<evidence type="ECO:0000256" key="15">
    <source>
        <dbReference type="PIRSR" id="PIRSR001365-2"/>
    </source>
</evidence>
<evidence type="ECO:0000256" key="12">
    <source>
        <dbReference type="HAMAP-Rule" id="MF_00418"/>
    </source>
</evidence>
<evidence type="ECO:0000256" key="10">
    <source>
        <dbReference type="ARBA" id="ARBA00023270"/>
    </source>
</evidence>
<dbReference type="Pfam" id="PF00701">
    <property type="entry name" value="DHDPS"/>
    <property type="match status" value="1"/>
</dbReference>
<keyword evidence="7 12" id="KW-0220">Diaminopimelate biosynthesis</keyword>
<dbReference type="PANTHER" id="PTHR12128:SF66">
    <property type="entry name" value="4-HYDROXY-2-OXOGLUTARATE ALDOLASE, MITOCHONDRIAL"/>
    <property type="match status" value="1"/>
</dbReference>
<dbReference type="HOGENOM" id="CLU_049343_7_1_9"/>
<evidence type="ECO:0000256" key="14">
    <source>
        <dbReference type="PIRSR" id="PIRSR001365-1"/>
    </source>
</evidence>
<evidence type="ECO:0000256" key="3">
    <source>
        <dbReference type="ARBA" id="ARBA00007592"/>
    </source>
</evidence>
<comment type="catalytic activity">
    <reaction evidence="11 12">
        <text>L-aspartate 4-semialdehyde + pyruvate = (2S,4S)-4-hydroxy-2,3,4,5-tetrahydrodipicolinate + H2O + H(+)</text>
        <dbReference type="Rhea" id="RHEA:34171"/>
        <dbReference type="ChEBI" id="CHEBI:15361"/>
        <dbReference type="ChEBI" id="CHEBI:15377"/>
        <dbReference type="ChEBI" id="CHEBI:15378"/>
        <dbReference type="ChEBI" id="CHEBI:67139"/>
        <dbReference type="ChEBI" id="CHEBI:537519"/>
        <dbReference type="EC" id="4.3.3.7"/>
    </reaction>
</comment>
<dbReference type="KEGG" id="dca:Desca_1474"/>
<evidence type="ECO:0000256" key="1">
    <source>
        <dbReference type="ARBA" id="ARBA00003294"/>
    </source>
</evidence>
<comment type="similarity">
    <text evidence="3 12 13">Belongs to the DapA family.</text>
</comment>
<dbReference type="EC" id="4.3.3.7" evidence="4 12"/>
<dbReference type="InterPro" id="IPR020624">
    <property type="entry name" value="Schiff_base-form_aldolases_CS"/>
</dbReference>
<dbReference type="NCBIfam" id="TIGR00674">
    <property type="entry name" value="dapA"/>
    <property type="match status" value="1"/>
</dbReference>
<feature type="binding site" evidence="12 15">
    <location>
        <position position="208"/>
    </location>
    <ligand>
        <name>pyruvate</name>
        <dbReference type="ChEBI" id="CHEBI:15361"/>
    </ligand>
</feature>
<dbReference type="Proteomes" id="UP000009226">
    <property type="component" value="Chromosome"/>
</dbReference>
<evidence type="ECO:0000256" key="7">
    <source>
        <dbReference type="ARBA" id="ARBA00022915"/>
    </source>
</evidence>
<proteinExistence type="inferred from homology"/>
<dbReference type="GO" id="GO:0009089">
    <property type="term" value="P:lysine biosynthetic process via diaminopimelate"/>
    <property type="evidence" value="ECO:0007669"/>
    <property type="project" value="UniProtKB-UniRule"/>
</dbReference>
<protein>
    <recommendedName>
        <fullName evidence="4 12">4-hydroxy-tetrahydrodipicolinate synthase</fullName>
        <shortName evidence="12">HTPA synthase</shortName>
        <ecNumber evidence="4 12">4.3.3.7</ecNumber>
    </recommendedName>
</protein>
<dbReference type="CDD" id="cd00950">
    <property type="entry name" value="DHDPS"/>
    <property type="match status" value="1"/>
</dbReference>
<dbReference type="PIRSF" id="PIRSF001365">
    <property type="entry name" value="DHDPS"/>
    <property type="match status" value="1"/>
</dbReference>
<keyword evidence="6 12" id="KW-0028">Amino-acid biosynthesis</keyword>
<dbReference type="InterPro" id="IPR005263">
    <property type="entry name" value="DapA"/>
</dbReference>
<dbReference type="RefSeq" id="WP_013810208.1">
    <property type="nucleotide sequence ID" value="NC_015565.1"/>
</dbReference>
<feature type="binding site" evidence="12 15">
    <location>
        <position position="49"/>
    </location>
    <ligand>
        <name>pyruvate</name>
        <dbReference type="ChEBI" id="CHEBI:15361"/>
    </ligand>
</feature>
<comment type="subunit">
    <text evidence="12">Homotetramer; dimer of dimers.</text>
</comment>
<dbReference type="InterPro" id="IPR002220">
    <property type="entry name" value="DapA-like"/>
</dbReference>
<feature type="active site" description="Proton donor/acceptor" evidence="12 14">
    <location>
        <position position="137"/>
    </location>
</feature>
<sequence length="296" mass="31386">MIAVDFGRLLTAMVTPFNTDLSVNLTQTRKLAKYLVENGSDGLVVCGTTGESPTLSKEEKISLFKAVVEEVGGKAAVIAGTGSYDTASSIALTKEAEKVGCDGVMLVAPYYNKPSQEGLYRHFRTVAESTSLPIILYNIPGRTGINVLPATVARLAADVPNIVAIKESAGNMDQVSELRRVLPEDFAIYSGDDSMTLPMLSLGAKGIISVVSHVAGRQIKEMIDAYTSGNTTLAANLHKRLYPLFKGLFITTNPVPVKAALNLKGIAVGGVRLPLVEATAGEIESVKSVMTSLELL</sequence>
<dbReference type="UniPathway" id="UPA00034">
    <property type="reaction ID" value="UER00017"/>
</dbReference>
<dbReference type="SUPFAM" id="SSF51569">
    <property type="entry name" value="Aldolase"/>
    <property type="match status" value="1"/>
</dbReference>
<keyword evidence="5 12" id="KW-0963">Cytoplasm</keyword>
<evidence type="ECO:0000256" key="5">
    <source>
        <dbReference type="ARBA" id="ARBA00022490"/>
    </source>
</evidence>
<comment type="pathway">
    <text evidence="2 12">Amino-acid biosynthesis; L-lysine biosynthesis via DAP pathway; (S)-tetrahydrodipicolinate from L-aspartate: step 3/4.</text>
</comment>
<dbReference type="InterPro" id="IPR020625">
    <property type="entry name" value="Schiff_base-form_aldolases_AS"/>
</dbReference>
<dbReference type="InterPro" id="IPR013785">
    <property type="entry name" value="Aldolase_TIM"/>
</dbReference>
<evidence type="ECO:0000256" key="9">
    <source>
        <dbReference type="ARBA" id="ARBA00023239"/>
    </source>
</evidence>
<dbReference type="SMART" id="SM01130">
    <property type="entry name" value="DHDPS"/>
    <property type="match status" value="1"/>
</dbReference>
<keyword evidence="10 12" id="KW-0704">Schiff base</keyword>
<comment type="caution">
    <text evidence="12">Was originally thought to be a dihydrodipicolinate synthase (DHDPS), catalyzing the condensation of (S)-aspartate-beta-semialdehyde [(S)-ASA] and pyruvate to dihydrodipicolinate (DHDP). However, it was shown in E.coli that the product of the enzymatic reaction is not dihydrodipicolinate but in fact (4S)-4-hydroxy-2,3,4,5-tetrahydro-(2S)-dipicolinic acid (HTPA), and that the consecutive dehydration reaction leading to DHDP is not spontaneous but catalyzed by DapB.</text>
</comment>